<evidence type="ECO:0000313" key="2">
    <source>
        <dbReference type="EMBL" id="EGV28700.1"/>
    </source>
</evidence>
<gene>
    <name evidence="2" type="ORF">HMPREF9431_02457</name>
</gene>
<proteinExistence type="predicted"/>
<comment type="caution">
    <text evidence="2">The sequence shown here is derived from an EMBL/GenBank/DDBJ whole genome shotgun (WGS) entry which is preliminary data.</text>
</comment>
<name>G1WF56_9BACT</name>
<reference evidence="2 3" key="1">
    <citation type="submission" date="2011-07" db="EMBL/GenBank/DDBJ databases">
        <title>The Genome Sequence of Prevotella oulorum F0390.</title>
        <authorList>
            <consortium name="The Broad Institute Genome Sequencing Platform"/>
            <consortium name="The Broad Institute Genome Sequencing Center for Infectious Disease"/>
            <person name="Earl A."/>
            <person name="Ward D."/>
            <person name="Feldgarden M."/>
            <person name="Gevers D."/>
            <person name="Izard J."/>
            <person name="Ganesan A."/>
            <person name="Baranova O.V."/>
            <person name="Blanton J.M."/>
            <person name="Tanner A.C."/>
            <person name="Dewhirst F.E."/>
            <person name="Young S.K."/>
            <person name="Zeng Q."/>
            <person name="Gargeya S."/>
            <person name="Fitzgerald M."/>
            <person name="Haas B."/>
            <person name="Abouelleil A."/>
            <person name="Alvarado L."/>
            <person name="Arachchi H.M."/>
            <person name="Berlin A."/>
            <person name="Brown A."/>
            <person name="Chapman S.B."/>
            <person name="Chen Z."/>
            <person name="Dunbar C."/>
            <person name="Freedman E."/>
            <person name="Gearin G."/>
            <person name="Gellesch M."/>
            <person name="Goldberg J."/>
            <person name="Griggs A."/>
            <person name="Gujja S."/>
            <person name="Heiman D."/>
            <person name="Howarth C."/>
            <person name="Larson L."/>
            <person name="Lui A."/>
            <person name="MacDonald P.J.P."/>
            <person name="Mehta T."/>
            <person name="Montmayeur A."/>
            <person name="Murphy C."/>
            <person name="Neiman D."/>
            <person name="Pearson M."/>
            <person name="Priest M."/>
            <person name="Roberts A."/>
            <person name="Saif S."/>
            <person name="Shea T."/>
            <person name="Shenoy N."/>
            <person name="Sisk P."/>
            <person name="Stolte C."/>
            <person name="Sykes S."/>
            <person name="Wortman J."/>
            <person name="Nusbaum C."/>
            <person name="Birren B."/>
        </authorList>
    </citation>
    <scope>NUCLEOTIDE SEQUENCE [LARGE SCALE GENOMIC DNA]</scope>
    <source>
        <strain evidence="2 3">F0390</strain>
    </source>
</reference>
<dbReference type="EMBL" id="ADGI01000068">
    <property type="protein sequence ID" value="EGV28700.1"/>
    <property type="molecule type" value="Genomic_DNA"/>
</dbReference>
<dbReference type="Proteomes" id="UP000005141">
    <property type="component" value="Unassembled WGS sequence"/>
</dbReference>
<sequence>MRHYCTTELQNIPLHKPCYALLPPYSITQATPSRRKTVQITPQYRRNRCSRTS</sequence>
<feature type="compositionally biased region" description="Polar residues" evidence="1">
    <location>
        <begin position="32"/>
        <end position="44"/>
    </location>
</feature>
<keyword evidence="3" id="KW-1185">Reference proteome</keyword>
<protein>
    <submittedName>
        <fullName evidence="2">Uncharacterized protein</fullName>
    </submittedName>
</protein>
<evidence type="ECO:0000256" key="1">
    <source>
        <dbReference type="SAM" id="MobiDB-lite"/>
    </source>
</evidence>
<dbReference type="AlphaFoldDB" id="G1WF56"/>
<organism evidence="2 3">
    <name type="scientific">Segatella oulorum F0390</name>
    <dbReference type="NCBI Taxonomy" id="702438"/>
    <lineage>
        <taxon>Bacteria</taxon>
        <taxon>Pseudomonadati</taxon>
        <taxon>Bacteroidota</taxon>
        <taxon>Bacteroidia</taxon>
        <taxon>Bacteroidales</taxon>
        <taxon>Prevotellaceae</taxon>
        <taxon>Segatella</taxon>
    </lineage>
</organism>
<evidence type="ECO:0000313" key="3">
    <source>
        <dbReference type="Proteomes" id="UP000005141"/>
    </source>
</evidence>
<dbReference type="PATRIC" id="fig|702438.4.peg.2565"/>
<feature type="region of interest" description="Disordered" evidence="1">
    <location>
        <begin position="32"/>
        <end position="53"/>
    </location>
</feature>
<dbReference type="HOGENOM" id="CLU_3064832_0_0_10"/>
<accession>G1WF56</accession>